<dbReference type="InterPro" id="IPR045137">
    <property type="entry name" value="RBM26/27"/>
</dbReference>
<dbReference type="EMBL" id="SJOL01006433">
    <property type="protein sequence ID" value="TGZ66984.1"/>
    <property type="molecule type" value="Genomic_DNA"/>
</dbReference>
<keyword evidence="4" id="KW-0479">Metal-binding</keyword>
<evidence type="ECO:0000313" key="10">
    <source>
        <dbReference type="Proteomes" id="UP000308267"/>
    </source>
</evidence>
<feature type="compositionally biased region" description="Basic and acidic residues" evidence="6">
    <location>
        <begin position="656"/>
        <end position="666"/>
    </location>
</feature>
<dbReference type="InterPro" id="IPR000571">
    <property type="entry name" value="Znf_CCCH"/>
</dbReference>
<dbReference type="SMART" id="SM00360">
    <property type="entry name" value="RRM"/>
    <property type="match status" value="1"/>
</dbReference>
<evidence type="ECO:0000256" key="6">
    <source>
        <dbReference type="SAM" id="MobiDB-lite"/>
    </source>
</evidence>
<feature type="compositionally biased region" description="Polar residues" evidence="6">
    <location>
        <begin position="86"/>
        <end position="99"/>
    </location>
</feature>
<feature type="domain" description="RRM" evidence="7">
    <location>
        <begin position="566"/>
        <end position="640"/>
    </location>
</feature>
<feature type="compositionally biased region" description="Low complexity" evidence="6">
    <location>
        <begin position="144"/>
        <end position="154"/>
    </location>
</feature>
<evidence type="ECO:0000256" key="3">
    <source>
        <dbReference type="PROSITE-ProRule" id="PRU00176"/>
    </source>
</evidence>
<dbReference type="PANTHER" id="PTHR14398:SF0">
    <property type="entry name" value="ZINC FINGER PROTEIN SWM"/>
    <property type="match status" value="1"/>
</dbReference>
<feature type="region of interest" description="Disordered" evidence="6">
    <location>
        <begin position="85"/>
        <end position="267"/>
    </location>
</feature>
<dbReference type="SUPFAM" id="SSF54928">
    <property type="entry name" value="RNA-binding domain, RBD"/>
    <property type="match status" value="1"/>
</dbReference>
<dbReference type="InterPro" id="IPR002483">
    <property type="entry name" value="PWI_dom"/>
</dbReference>
<reference evidence="9 10" key="1">
    <citation type="journal article" date="2019" name="BMC Genomics">
        <title>New insights from Opisthorchis felineus genome: update on genomics of the epidemiologically important liver flukes.</title>
        <authorList>
            <person name="Ershov N.I."/>
            <person name="Mordvinov V.A."/>
            <person name="Prokhortchouk E.B."/>
            <person name="Pakharukova M.Y."/>
            <person name="Gunbin K.V."/>
            <person name="Ustyantsev K."/>
            <person name="Genaev M.A."/>
            <person name="Blinov A.G."/>
            <person name="Mazur A."/>
            <person name="Boulygina E."/>
            <person name="Tsygankova S."/>
            <person name="Khrameeva E."/>
            <person name="Chekanov N."/>
            <person name="Fan G."/>
            <person name="Xiao A."/>
            <person name="Zhang H."/>
            <person name="Xu X."/>
            <person name="Yang H."/>
            <person name="Solovyev V."/>
            <person name="Lee S.M."/>
            <person name="Liu X."/>
            <person name="Afonnikov D.A."/>
            <person name="Skryabin K.G."/>
        </authorList>
    </citation>
    <scope>NUCLEOTIDE SEQUENCE [LARGE SCALE GENOMIC DNA]</scope>
    <source>
        <strain evidence="9">AK-0245</strain>
        <tissue evidence="9">Whole organism</tissue>
    </source>
</reference>
<protein>
    <recommendedName>
        <fullName evidence="11">C3H1-type domain-containing protein</fullName>
    </recommendedName>
</protein>
<dbReference type="PANTHER" id="PTHR14398">
    <property type="entry name" value="RNA RECOGNITION RRM/RNP DOMAIN"/>
    <property type="match status" value="1"/>
</dbReference>
<dbReference type="SMART" id="SM00356">
    <property type="entry name" value="ZnF_C3H1"/>
    <property type="match status" value="1"/>
</dbReference>
<evidence type="ECO:0008006" key="11">
    <source>
        <dbReference type="Google" id="ProtNLM"/>
    </source>
</evidence>
<sequence>MHIDHKPLELWLHGKLKPLCVADPIPLSQYVIALIKKDKPEKELKEICIDQLEVFLQENTSSFVSDLFAALKSRSYIAPEAAVTHANAQSSNDSSTATKRTPACEHSRPDVCKDKKRHTPGDSVVPDTDSLPSAPKQRRKRSNSNRPKSATSSKSRSHSPQSAGRNAISSTAGNSRTGRKSEDKEGVSDDGRTRPADLDTHFSRRDNDHTGRRGAAFSSSGRGDPSWYRRRSKSRELDTRRSRLSRERFRSPDNDRYGGRLRSAQGDRDIVGRGSEFTRRRRCRNFDDRGFCAFGSHCPFDHGPEALVLPSTRAAAAAITQMSTQATYANSNILSLPDSSTASEQQLPLTEQQVSSHPQVVQLQSVVSAVIPAGGIGLDQGVNAASSFHTNERTAVPVYRPTPIKQSTNSTIECIDSTDIPINLALMSVPPPTADGYAWNVAGFDLSAYAQAAPLAECYRNSIGSVAVRPNIIPIPLATSATGATGSAATTCHAPPAYEPDKPHISMISNTESSVSPSVEMWAAGRETASRPSVTYTPSPISERLSKPTFSSAAPSSTARDSSFPCVLYITHIPWRLNDDFKLREHFSRFGTLVRVVSRYYSIPDAALVEFSSTDEAERAYRSPEPILSNRFIRLSTMPPNKFGQSRRGRQTPYDLRSKTLKERLGQRPTASQDKYGWLRSAIDTPGPTDPAPQKGGRSRWRLERSANGLLDDMASGEEEVEDQRMAVDDENSGRPGLVDYAIDRSLDGGLKSSVDLLDQNRVDGGKSRYSLSRTNKSEAASYLWERQKALALKQRAELMKQLDKSRETKQTLLEAQRACILRLRNQLKKVMSKLEGQAELGDVGDATSTSDRRQLLSEAKRIQTDLATALANEKKVLASMSSTKEGDSVDPMYVGSTTISAAALQALPEPVALERRKQIAEVRSTLKLVEEDMAVLKAKGEPVSDQRRRILELKRQLVQLETVRPSDISAASALSDPADGSGSLYSRNQTKLDKRPRTLFVSGLALDDVEDFQKALSLNYLYTQQVVKHNYSSAEQPVLEVTFCTRDFAERAMRQFHQFRGRSVHMSFAPPPAEGPAATTSSESVTSSVVSSTQAEI</sequence>
<evidence type="ECO:0000313" key="9">
    <source>
        <dbReference type="EMBL" id="TGZ66984.1"/>
    </source>
</evidence>
<feature type="compositionally biased region" description="Polar residues" evidence="6">
    <location>
        <begin position="160"/>
        <end position="176"/>
    </location>
</feature>
<evidence type="ECO:0000259" key="7">
    <source>
        <dbReference type="PROSITE" id="PS50102"/>
    </source>
</evidence>
<name>A0A4V3SF41_OPIFE</name>
<comment type="caution">
    <text evidence="9">The sequence shown here is derived from an EMBL/GenBank/DDBJ whole genome shotgun (WGS) entry which is preliminary data.</text>
</comment>
<evidence type="ECO:0000256" key="5">
    <source>
        <dbReference type="SAM" id="Coils"/>
    </source>
</evidence>
<keyword evidence="4" id="KW-0862">Zinc</keyword>
<feature type="compositionally biased region" description="Basic and acidic residues" evidence="6">
    <location>
        <begin position="234"/>
        <end position="258"/>
    </location>
</feature>
<dbReference type="Pfam" id="PF00642">
    <property type="entry name" value="zf-CCCH"/>
    <property type="match status" value="1"/>
</dbReference>
<feature type="zinc finger region" description="C3H1-type" evidence="4">
    <location>
        <begin position="277"/>
        <end position="305"/>
    </location>
</feature>
<feature type="coiled-coil region" evidence="5">
    <location>
        <begin position="920"/>
        <end position="964"/>
    </location>
</feature>
<dbReference type="Proteomes" id="UP000308267">
    <property type="component" value="Unassembled WGS sequence"/>
</dbReference>
<gene>
    <name evidence="9" type="ORF">CRM22_005051</name>
</gene>
<proteinExistence type="predicted"/>
<feature type="compositionally biased region" description="Low complexity" evidence="6">
    <location>
        <begin position="1076"/>
        <end position="1098"/>
    </location>
</feature>
<feature type="compositionally biased region" description="Basic and acidic residues" evidence="6">
    <location>
        <begin position="102"/>
        <end position="113"/>
    </location>
</feature>
<dbReference type="PROSITE" id="PS50102">
    <property type="entry name" value="RRM"/>
    <property type="match status" value="1"/>
</dbReference>
<feature type="region of interest" description="Disordered" evidence="6">
    <location>
        <begin position="715"/>
        <end position="735"/>
    </location>
</feature>
<comment type="function">
    <text evidence="2">May be involved in the turnover of nuclear polyadenylated (pA+) RNA.</text>
</comment>
<evidence type="ECO:0000256" key="4">
    <source>
        <dbReference type="PROSITE-ProRule" id="PRU00723"/>
    </source>
</evidence>
<keyword evidence="10" id="KW-1185">Reference proteome</keyword>
<dbReference type="GO" id="GO:0008270">
    <property type="term" value="F:zinc ion binding"/>
    <property type="evidence" value="ECO:0007669"/>
    <property type="project" value="UniProtKB-KW"/>
</dbReference>
<organism evidence="9 10">
    <name type="scientific">Opisthorchis felineus</name>
    <dbReference type="NCBI Taxonomy" id="147828"/>
    <lineage>
        <taxon>Eukaryota</taxon>
        <taxon>Metazoa</taxon>
        <taxon>Spiralia</taxon>
        <taxon>Lophotrochozoa</taxon>
        <taxon>Platyhelminthes</taxon>
        <taxon>Trematoda</taxon>
        <taxon>Digenea</taxon>
        <taxon>Opisthorchiida</taxon>
        <taxon>Opisthorchiata</taxon>
        <taxon>Opisthorchiidae</taxon>
        <taxon>Opisthorchis</taxon>
    </lineage>
</organism>
<feature type="compositionally biased region" description="Basic and acidic residues" evidence="6">
    <location>
        <begin position="179"/>
        <end position="211"/>
    </location>
</feature>
<dbReference type="PROSITE" id="PS50103">
    <property type="entry name" value="ZF_C3H1"/>
    <property type="match status" value="1"/>
</dbReference>
<keyword evidence="4" id="KW-0863">Zinc-finger</keyword>
<evidence type="ECO:0000256" key="1">
    <source>
        <dbReference type="ARBA" id="ARBA00022884"/>
    </source>
</evidence>
<dbReference type="Gene3D" id="3.30.70.330">
    <property type="match status" value="1"/>
</dbReference>
<keyword evidence="5" id="KW-0175">Coiled coil</keyword>
<feature type="domain" description="C3H1-type" evidence="8">
    <location>
        <begin position="277"/>
        <end position="305"/>
    </location>
</feature>
<feature type="region of interest" description="Disordered" evidence="6">
    <location>
        <begin position="638"/>
        <end position="701"/>
    </location>
</feature>
<keyword evidence="1 3" id="KW-0694">RNA-binding</keyword>
<dbReference type="STRING" id="147828.A0A4V3SF41"/>
<dbReference type="GO" id="GO:0005634">
    <property type="term" value="C:nucleus"/>
    <property type="evidence" value="ECO:0007669"/>
    <property type="project" value="TreeGrafter"/>
</dbReference>
<dbReference type="InterPro" id="IPR012677">
    <property type="entry name" value="Nucleotide-bd_a/b_plait_sf"/>
</dbReference>
<feature type="region of interest" description="Disordered" evidence="6">
    <location>
        <begin position="1068"/>
        <end position="1098"/>
    </location>
</feature>
<evidence type="ECO:0000256" key="2">
    <source>
        <dbReference type="ARBA" id="ARBA00043866"/>
    </source>
</evidence>
<dbReference type="InterPro" id="IPR035979">
    <property type="entry name" value="RBD_domain_sf"/>
</dbReference>
<dbReference type="Pfam" id="PF01480">
    <property type="entry name" value="PWI"/>
    <property type="match status" value="1"/>
</dbReference>
<dbReference type="CDD" id="cd12257">
    <property type="entry name" value="RRM1_RBM26_like"/>
    <property type="match status" value="1"/>
</dbReference>
<dbReference type="GO" id="GO:0003723">
    <property type="term" value="F:RNA binding"/>
    <property type="evidence" value="ECO:0007669"/>
    <property type="project" value="UniProtKB-UniRule"/>
</dbReference>
<dbReference type="OrthoDB" id="443401at2759"/>
<dbReference type="InterPro" id="IPR000504">
    <property type="entry name" value="RRM_dom"/>
</dbReference>
<dbReference type="AlphaFoldDB" id="A0A4V3SF41"/>
<accession>A0A4V3SF41</accession>
<evidence type="ECO:0000259" key="8">
    <source>
        <dbReference type="PROSITE" id="PS50103"/>
    </source>
</evidence>